<gene>
    <name evidence="3" type="ORF">GCM10009038_12840</name>
</gene>
<feature type="domain" description="Alpha-amylase/branching enzyme C-terminal all beta" evidence="2">
    <location>
        <begin position="316"/>
        <end position="415"/>
    </location>
</feature>
<reference evidence="4" key="1">
    <citation type="journal article" date="2019" name="Int. J. Syst. Evol. Microbiol.">
        <title>The Global Catalogue of Microorganisms (GCM) 10K type strain sequencing project: providing services to taxonomists for standard genome sequencing and annotation.</title>
        <authorList>
            <consortium name="The Broad Institute Genomics Platform"/>
            <consortium name="The Broad Institute Genome Sequencing Center for Infectious Disease"/>
            <person name="Wu L."/>
            <person name="Ma J."/>
        </authorList>
    </citation>
    <scope>NUCLEOTIDE SEQUENCE [LARGE SCALE GENOMIC DNA]</scope>
    <source>
        <strain evidence="4">KCTC 32998</strain>
    </source>
</reference>
<proteinExistence type="predicted"/>
<sequence length="422" mass="47144">MPATSSGRLGLASEAGVDVASEVDIDGEGASAWPWDDGDWMAARGARHGGELPLSFYRLEAMGWYLSRFTGPLNWERLAHELVPYVADLGFTHIVLDAALHEYPTAVVCRFVETCHVAGVGVLVRASHGDSESAAERWCRRCHIDGVERHDETSQVSRFWLFLDDHARERIELHGRDRWHLAAAEYLAWSITERCDRHAVWVAGLTPTESDRGVLEHSSDIRPAYRGRVLGEDWQRFATMRTCLALMWALPGDKLIAMGGELGQSLAPPTHEAICWPLLFESEHAGILRMVADLNRLYVNEPALQIRDDERLGFEWLVEDDHDNCVIVFARHAQSGHASLVCVCNFQPCVHYGYRLGAPSAGRWREIFNSDSVFFAGSNVGNGRLLSTEPLASHGHAQSLSLTVPPMAAIFLRHEVWYEDSP</sequence>
<dbReference type="Gene3D" id="3.20.20.80">
    <property type="entry name" value="Glycosidases"/>
    <property type="match status" value="2"/>
</dbReference>
<dbReference type="InterPro" id="IPR017853">
    <property type="entry name" value="GH"/>
</dbReference>
<comment type="caution">
    <text evidence="3">The sequence shown here is derived from an EMBL/GenBank/DDBJ whole genome shotgun (WGS) entry which is preliminary data.</text>
</comment>
<evidence type="ECO:0000313" key="3">
    <source>
        <dbReference type="EMBL" id="GHB15936.1"/>
    </source>
</evidence>
<dbReference type="InterPro" id="IPR013780">
    <property type="entry name" value="Glyco_hydro_b"/>
</dbReference>
<name>A0ABQ3DWR0_9GAMM</name>
<keyword evidence="1" id="KW-0119">Carbohydrate metabolism</keyword>
<accession>A0ABQ3DWR0</accession>
<evidence type="ECO:0000313" key="4">
    <source>
        <dbReference type="Proteomes" id="UP000646745"/>
    </source>
</evidence>
<dbReference type="EMBL" id="BMZI01000003">
    <property type="protein sequence ID" value="GHB15936.1"/>
    <property type="molecule type" value="Genomic_DNA"/>
</dbReference>
<organism evidence="3 4">
    <name type="scientific">Salinicola rhizosphaerae</name>
    <dbReference type="NCBI Taxonomy" id="1443141"/>
    <lineage>
        <taxon>Bacteria</taxon>
        <taxon>Pseudomonadati</taxon>
        <taxon>Pseudomonadota</taxon>
        <taxon>Gammaproteobacteria</taxon>
        <taxon>Oceanospirillales</taxon>
        <taxon>Halomonadaceae</taxon>
        <taxon>Salinicola</taxon>
    </lineage>
</organism>
<dbReference type="PANTHER" id="PTHR43651:SF3">
    <property type="entry name" value="1,4-ALPHA-GLUCAN-BRANCHING ENZYME"/>
    <property type="match status" value="1"/>
</dbReference>
<dbReference type="PANTHER" id="PTHR43651">
    <property type="entry name" value="1,4-ALPHA-GLUCAN-BRANCHING ENZYME"/>
    <property type="match status" value="1"/>
</dbReference>
<protein>
    <recommendedName>
        <fullName evidence="2">Alpha-amylase/branching enzyme C-terminal all beta domain-containing protein</fullName>
    </recommendedName>
</protein>
<dbReference type="SUPFAM" id="SSF51011">
    <property type="entry name" value="Glycosyl hydrolase domain"/>
    <property type="match status" value="1"/>
</dbReference>
<dbReference type="RefSeq" id="WP_189443856.1">
    <property type="nucleotide sequence ID" value="NZ_BMZI01000003.1"/>
</dbReference>
<evidence type="ECO:0000259" key="2">
    <source>
        <dbReference type="Pfam" id="PF02806"/>
    </source>
</evidence>
<keyword evidence="4" id="KW-1185">Reference proteome</keyword>
<evidence type="ECO:0000256" key="1">
    <source>
        <dbReference type="ARBA" id="ARBA00023277"/>
    </source>
</evidence>
<dbReference type="Gene3D" id="2.60.40.1180">
    <property type="entry name" value="Golgi alpha-mannosidase II"/>
    <property type="match status" value="1"/>
</dbReference>
<dbReference type="InterPro" id="IPR006048">
    <property type="entry name" value="A-amylase/branching_C"/>
</dbReference>
<dbReference type="Pfam" id="PF02806">
    <property type="entry name" value="Alpha-amylase_C"/>
    <property type="match status" value="1"/>
</dbReference>
<dbReference type="Proteomes" id="UP000646745">
    <property type="component" value="Unassembled WGS sequence"/>
</dbReference>
<dbReference type="SUPFAM" id="SSF51445">
    <property type="entry name" value="(Trans)glycosidases"/>
    <property type="match status" value="1"/>
</dbReference>